<dbReference type="PANTHER" id="PTHR21708">
    <property type="entry name" value="PROBABLE 2-DEHYDROPANTOATE 2-REDUCTASE"/>
    <property type="match status" value="1"/>
</dbReference>
<comment type="similarity">
    <text evidence="2 10">Belongs to the ketopantoate reductase family.</text>
</comment>
<evidence type="ECO:0000256" key="1">
    <source>
        <dbReference type="ARBA" id="ARBA00004994"/>
    </source>
</evidence>
<dbReference type="Pfam" id="PF02558">
    <property type="entry name" value="ApbA"/>
    <property type="match status" value="1"/>
</dbReference>
<dbReference type="InterPro" id="IPR008927">
    <property type="entry name" value="6-PGluconate_DH-like_C_sf"/>
</dbReference>
<dbReference type="Proteomes" id="UP000532440">
    <property type="component" value="Unassembled WGS sequence"/>
</dbReference>
<keyword evidence="6 10" id="KW-0521">NADP</keyword>
<dbReference type="EC" id="1.1.1.169" evidence="3 10"/>
<evidence type="ECO:0000256" key="4">
    <source>
        <dbReference type="ARBA" id="ARBA00019465"/>
    </source>
</evidence>
<keyword evidence="5 10" id="KW-0566">Pantothenate biosynthesis</keyword>
<evidence type="ECO:0000259" key="11">
    <source>
        <dbReference type="Pfam" id="PF02558"/>
    </source>
</evidence>
<comment type="caution">
    <text evidence="13">The sequence shown here is derived from an EMBL/GenBank/DDBJ whole genome shotgun (WGS) entry which is preliminary data.</text>
</comment>
<dbReference type="AlphaFoldDB" id="A0A7W8HIY9"/>
<dbReference type="GO" id="GO:0005737">
    <property type="term" value="C:cytoplasm"/>
    <property type="evidence" value="ECO:0007669"/>
    <property type="project" value="TreeGrafter"/>
</dbReference>
<proteinExistence type="inferred from homology"/>
<reference evidence="13 14" key="1">
    <citation type="submission" date="2020-08" db="EMBL/GenBank/DDBJ databases">
        <title>Genomic Encyclopedia of Type Strains, Phase IV (KMG-IV): sequencing the most valuable type-strain genomes for metagenomic binning, comparative biology and taxonomic classification.</title>
        <authorList>
            <person name="Goeker M."/>
        </authorList>
    </citation>
    <scope>NUCLEOTIDE SEQUENCE [LARGE SCALE GENOMIC DNA]</scope>
    <source>
        <strain evidence="13 14">DSM 29781</strain>
    </source>
</reference>
<dbReference type="InterPro" id="IPR036291">
    <property type="entry name" value="NAD(P)-bd_dom_sf"/>
</dbReference>
<comment type="function">
    <text evidence="10">Catalyzes the NADPH-dependent reduction of ketopantoate into pantoic acid.</text>
</comment>
<protein>
    <recommendedName>
        <fullName evidence="4 10">2-dehydropantoate 2-reductase</fullName>
        <ecNumber evidence="3 10">1.1.1.169</ecNumber>
    </recommendedName>
    <alternativeName>
        <fullName evidence="8 10">Ketopantoate reductase</fullName>
    </alternativeName>
</protein>
<dbReference type="Gene3D" id="1.10.1040.10">
    <property type="entry name" value="N-(1-d-carboxylethyl)-l-norvaline Dehydrogenase, domain 2"/>
    <property type="match status" value="1"/>
</dbReference>
<dbReference type="InterPro" id="IPR013332">
    <property type="entry name" value="KPR_N"/>
</dbReference>
<gene>
    <name evidence="13" type="ORF">HNQ70_002964</name>
</gene>
<sequence>MKFVIVGAGALGSIVAAHLARAGSPVALVARGRRADHIEAHGVRLTGLADFTAQVPVIRPGEREIDADVAILCVKTYDTEAALAPLRFTGRPVALSLQNGVLKNEELARHFGADRVLGAAASVSGELLADGSTSFTMNQRLPVGEPSGPRSARAEEVAGTLKGAGIAAEAVDNIATVEWTKYSGFVPLFAAALLTRQETWRNLSDPQGSVAIAQLVRETVALATASGVAVEDQGGFPVASIAAAPAKQAAATIRGFGEGMRKRAPQHRVSALQDLLRGGRLEVDAILGHAVRLGGRLGVPVPTIETCHRFCAVLDRITQE</sequence>
<feature type="domain" description="Ketopantoate reductase N-terminal" evidence="11">
    <location>
        <begin position="4"/>
        <end position="146"/>
    </location>
</feature>
<comment type="catalytic activity">
    <reaction evidence="9 10">
        <text>(R)-pantoate + NADP(+) = 2-dehydropantoate + NADPH + H(+)</text>
        <dbReference type="Rhea" id="RHEA:16233"/>
        <dbReference type="ChEBI" id="CHEBI:11561"/>
        <dbReference type="ChEBI" id="CHEBI:15378"/>
        <dbReference type="ChEBI" id="CHEBI:15980"/>
        <dbReference type="ChEBI" id="CHEBI:57783"/>
        <dbReference type="ChEBI" id="CHEBI:58349"/>
        <dbReference type="EC" id="1.1.1.169"/>
    </reaction>
</comment>
<evidence type="ECO:0000256" key="6">
    <source>
        <dbReference type="ARBA" id="ARBA00022857"/>
    </source>
</evidence>
<accession>A0A7W8HIY9</accession>
<dbReference type="Pfam" id="PF08546">
    <property type="entry name" value="ApbA_C"/>
    <property type="match status" value="1"/>
</dbReference>
<evidence type="ECO:0000313" key="13">
    <source>
        <dbReference type="EMBL" id="MBB5272941.1"/>
    </source>
</evidence>
<dbReference type="InterPro" id="IPR013752">
    <property type="entry name" value="KPA_reductase"/>
</dbReference>
<dbReference type="NCBIfam" id="TIGR00745">
    <property type="entry name" value="apbA_panE"/>
    <property type="match status" value="1"/>
</dbReference>
<dbReference type="SUPFAM" id="SSF48179">
    <property type="entry name" value="6-phosphogluconate dehydrogenase C-terminal domain-like"/>
    <property type="match status" value="1"/>
</dbReference>
<evidence type="ECO:0000256" key="5">
    <source>
        <dbReference type="ARBA" id="ARBA00022655"/>
    </source>
</evidence>
<evidence type="ECO:0000256" key="9">
    <source>
        <dbReference type="ARBA" id="ARBA00048793"/>
    </source>
</evidence>
<dbReference type="InterPro" id="IPR013328">
    <property type="entry name" value="6PGD_dom2"/>
</dbReference>
<evidence type="ECO:0000256" key="10">
    <source>
        <dbReference type="RuleBase" id="RU362068"/>
    </source>
</evidence>
<evidence type="ECO:0000256" key="8">
    <source>
        <dbReference type="ARBA" id="ARBA00032024"/>
    </source>
</evidence>
<dbReference type="InterPro" id="IPR003710">
    <property type="entry name" value="ApbA"/>
</dbReference>
<dbReference type="SUPFAM" id="SSF51735">
    <property type="entry name" value="NAD(P)-binding Rossmann-fold domains"/>
    <property type="match status" value="1"/>
</dbReference>
<evidence type="ECO:0000313" key="14">
    <source>
        <dbReference type="Proteomes" id="UP000532440"/>
    </source>
</evidence>
<dbReference type="GO" id="GO:0008677">
    <property type="term" value="F:2-dehydropantoate 2-reductase activity"/>
    <property type="evidence" value="ECO:0007669"/>
    <property type="project" value="UniProtKB-EC"/>
</dbReference>
<feature type="domain" description="Ketopantoate reductase C-terminal" evidence="12">
    <location>
        <begin position="173"/>
        <end position="309"/>
    </location>
</feature>
<organism evidence="13 14">
    <name type="scientific">Quisquiliibacterium transsilvanicum</name>
    <dbReference type="NCBI Taxonomy" id="1549638"/>
    <lineage>
        <taxon>Bacteria</taxon>
        <taxon>Pseudomonadati</taxon>
        <taxon>Pseudomonadota</taxon>
        <taxon>Betaproteobacteria</taxon>
        <taxon>Burkholderiales</taxon>
        <taxon>Burkholderiaceae</taxon>
        <taxon>Quisquiliibacterium</taxon>
    </lineage>
</organism>
<dbReference type="EMBL" id="JACHGB010000005">
    <property type="protein sequence ID" value="MBB5272941.1"/>
    <property type="molecule type" value="Genomic_DNA"/>
</dbReference>
<dbReference type="Gene3D" id="3.40.50.720">
    <property type="entry name" value="NAD(P)-binding Rossmann-like Domain"/>
    <property type="match status" value="1"/>
</dbReference>
<keyword evidence="14" id="KW-1185">Reference proteome</keyword>
<dbReference type="UniPathway" id="UPA00028">
    <property type="reaction ID" value="UER00004"/>
</dbReference>
<dbReference type="GO" id="GO:0015940">
    <property type="term" value="P:pantothenate biosynthetic process"/>
    <property type="evidence" value="ECO:0007669"/>
    <property type="project" value="UniProtKB-UniPathway"/>
</dbReference>
<comment type="pathway">
    <text evidence="1 10">Cofactor biosynthesis; (R)-pantothenate biosynthesis; (R)-pantoate from 3-methyl-2-oxobutanoate: step 2/2.</text>
</comment>
<name>A0A7W8HIY9_9BURK</name>
<evidence type="ECO:0000256" key="2">
    <source>
        <dbReference type="ARBA" id="ARBA00007870"/>
    </source>
</evidence>
<dbReference type="RefSeq" id="WP_183968976.1">
    <property type="nucleotide sequence ID" value="NZ_BAABEW010000024.1"/>
</dbReference>
<evidence type="ECO:0000259" key="12">
    <source>
        <dbReference type="Pfam" id="PF08546"/>
    </source>
</evidence>
<evidence type="ECO:0000256" key="7">
    <source>
        <dbReference type="ARBA" id="ARBA00023002"/>
    </source>
</evidence>
<dbReference type="PANTHER" id="PTHR21708:SF26">
    <property type="entry name" value="2-DEHYDROPANTOATE 2-REDUCTASE"/>
    <property type="match status" value="1"/>
</dbReference>
<evidence type="ECO:0000256" key="3">
    <source>
        <dbReference type="ARBA" id="ARBA00013014"/>
    </source>
</evidence>
<dbReference type="InterPro" id="IPR051402">
    <property type="entry name" value="KPR-Related"/>
</dbReference>
<keyword evidence="7 10" id="KW-0560">Oxidoreductase</keyword>